<dbReference type="EMBL" id="BAAAQQ010000001">
    <property type="protein sequence ID" value="GAA2113267.1"/>
    <property type="molecule type" value="Genomic_DNA"/>
</dbReference>
<dbReference type="SUPFAM" id="SSF142433">
    <property type="entry name" value="CinA-like"/>
    <property type="match status" value="1"/>
</dbReference>
<dbReference type="InterPro" id="IPR036653">
    <property type="entry name" value="CinA-like_C"/>
</dbReference>
<dbReference type="Pfam" id="PF02464">
    <property type="entry name" value="CinA"/>
    <property type="match status" value="1"/>
</dbReference>
<evidence type="ECO:0000313" key="3">
    <source>
        <dbReference type="Proteomes" id="UP001500575"/>
    </source>
</evidence>
<evidence type="ECO:0000313" key="2">
    <source>
        <dbReference type="EMBL" id="GAA2113267.1"/>
    </source>
</evidence>
<sequence length="115" mass="11346">MVLGGVVAYSPEMKRDLLGVPATLIETHGVVSAECARAMATGVRAVTGATYGVSTTGVAGPEPSEGHPVGTVFVGVDGPGGTTALALELTGDRATIQARTVAEALGALADRLAEG</sequence>
<proteinExistence type="predicted"/>
<name>A0ABP5J8N8_9ACTN</name>
<comment type="caution">
    <text evidence="2">The sequence shown here is derived from an EMBL/GenBank/DDBJ whole genome shotgun (WGS) entry which is preliminary data.</text>
</comment>
<reference evidence="3" key="1">
    <citation type="journal article" date="2019" name="Int. J. Syst. Evol. Microbiol.">
        <title>The Global Catalogue of Microorganisms (GCM) 10K type strain sequencing project: providing services to taxonomists for standard genome sequencing and annotation.</title>
        <authorList>
            <consortium name="The Broad Institute Genomics Platform"/>
            <consortium name="The Broad Institute Genome Sequencing Center for Infectious Disease"/>
            <person name="Wu L."/>
            <person name="Ma J."/>
        </authorList>
    </citation>
    <scope>NUCLEOTIDE SEQUENCE [LARGE SCALE GENOMIC DNA]</scope>
    <source>
        <strain evidence="3">JCM 16021</strain>
    </source>
</reference>
<dbReference type="NCBIfam" id="TIGR00199">
    <property type="entry name" value="PncC_domain"/>
    <property type="match status" value="1"/>
</dbReference>
<dbReference type="Proteomes" id="UP001500575">
    <property type="component" value="Unassembled WGS sequence"/>
</dbReference>
<feature type="domain" description="CinA C-terminal" evidence="1">
    <location>
        <begin position="3"/>
        <end position="110"/>
    </location>
</feature>
<keyword evidence="3" id="KW-1185">Reference proteome</keyword>
<organism evidence="2 3">
    <name type="scientific">Nocardioides bigeumensis</name>
    <dbReference type="NCBI Taxonomy" id="433657"/>
    <lineage>
        <taxon>Bacteria</taxon>
        <taxon>Bacillati</taxon>
        <taxon>Actinomycetota</taxon>
        <taxon>Actinomycetes</taxon>
        <taxon>Propionibacteriales</taxon>
        <taxon>Nocardioidaceae</taxon>
        <taxon>Nocardioides</taxon>
    </lineage>
</organism>
<dbReference type="Gene3D" id="3.90.950.20">
    <property type="entry name" value="CinA-like"/>
    <property type="match status" value="1"/>
</dbReference>
<gene>
    <name evidence="2" type="ORF">GCM10009843_00760</name>
</gene>
<dbReference type="InterPro" id="IPR008136">
    <property type="entry name" value="CinA_C"/>
</dbReference>
<protein>
    <recommendedName>
        <fullName evidence="1">CinA C-terminal domain-containing protein</fullName>
    </recommendedName>
</protein>
<evidence type="ECO:0000259" key="1">
    <source>
        <dbReference type="Pfam" id="PF02464"/>
    </source>
</evidence>
<accession>A0ABP5J8N8</accession>